<proteinExistence type="predicted"/>
<evidence type="ECO:0000313" key="8">
    <source>
        <dbReference type="EMBL" id="RUO22909.1"/>
    </source>
</evidence>
<dbReference type="SUPFAM" id="SSF50447">
    <property type="entry name" value="Translation proteins"/>
    <property type="match status" value="1"/>
</dbReference>
<dbReference type="Gene3D" id="2.40.30.10">
    <property type="entry name" value="Translation factors"/>
    <property type="match status" value="2"/>
</dbReference>
<keyword evidence="5" id="KW-0067">ATP-binding</keyword>
<dbReference type="SUPFAM" id="SSF50465">
    <property type="entry name" value="EF-Tu/eEF-1alpha/eIF2-gamma C-terminal domain"/>
    <property type="match status" value="1"/>
</dbReference>
<evidence type="ECO:0000259" key="7">
    <source>
        <dbReference type="PROSITE" id="PS51722"/>
    </source>
</evidence>
<dbReference type="CDD" id="cd03695">
    <property type="entry name" value="CysN_NodQ_II"/>
    <property type="match status" value="1"/>
</dbReference>
<dbReference type="EC" id="2.7.7.4" evidence="1"/>
<dbReference type="InterPro" id="IPR044139">
    <property type="entry name" value="CysN_NoDQ_III"/>
</dbReference>
<gene>
    <name evidence="8" type="ORF">CWE09_13325</name>
</gene>
<dbReference type="GO" id="GO:0006790">
    <property type="term" value="P:sulfur compound metabolic process"/>
    <property type="evidence" value="ECO:0007669"/>
    <property type="project" value="InterPro"/>
</dbReference>
<dbReference type="GO" id="GO:0005524">
    <property type="term" value="F:ATP binding"/>
    <property type="evidence" value="ECO:0007669"/>
    <property type="project" value="UniProtKB-KW"/>
</dbReference>
<dbReference type="InterPro" id="IPR031157">
    <property type="entry name" value="G_TR_CS"/>
</dbReference>
<dbReference type="GO" id="GO:0005525">
    <property type="term" value="F:GTP binding"/>
    <property type="evidence" value="ECO:0007669"/>
    <property type="project" value="UniProtKB-KW"/>
</dbReference>
<dbReference type="InterPro" id="IPR050100">
    <property type="entry name" value="TRAFAC_GTPase_members"/>
</dbReference>
<dbReference type="InterPro" id="IPR027417">
    <property type="entry name" value="P-loop_NTPase"/>
</dbReference>
<keyword evidence="3 8" id="KW-0548">Nucleotidyltransferase</keyword>
<keyword evidence="2 8" id="KW-0808">Transferase</keyword>
<dbReference type="Proteomes" id="UP000288293">
    <property type="component" value="Unassembled WGS sequence"/>
</dbReference>
<keyword evidence="6" id="KW-0342">GTP-binding</keyword>
<sequence length="477" mass="53564">MAVTTTSLNKQLDNLGIQDYLKAHQQRSLLRVLTCGSVDDGKSTLIGRLLHDSQQLYDDQLDALNQDTKGRTSDGDLELAMLVDGLLAEREQGITIDVAYRYFSTQQRKFILADTPGHEQYTRNMVTGASNSEVAIVLVDGRHGVMAQTRRHSFICALLGIKSFIFAVNKMDLVAYDEQRFEQINHDIHELARTLELSDINVVPLSALKGENILHNSEQMPWYSREALLPLLENIEVAAKEDCNTRFVVQYVNRPHQDFRGYAGTLSSGQLSRGQSVTLYPSLQQSRIQDLYNAQGHCQQVFAREAITLTLEDNIDVSRGDWIVPGGDEVTVSNQLHATVVWFDENPLITEHWYKLKLGSQKVSARISRIVHTLDINDFSRHPSDQVSINDVAQLHIELSQPVPVDLASESAATGSFILIDPITNATVAAGLVNQISRERAEQPSTELSFVIELQQLIRKHFPQWKLEDVADVIRKT</sequence>
<dbReference type="CDD" id="cd04166">
    <property type="entry name" value="CysN_ATPS"/>
    <property type="match status" value="1"/>
</dbReference>
<evidence type="ECO:0000256" key="3">
    <source>
        <dbReference type="ARBA" id="ARBA00022695"/>
    </source>
</evidence>
<evidence type="ECO:0000256" key="4">
    <source>
        <dbReference type="ARBA" id="ARBA00022741"/>
    </source>
</evidence>
<dbReference type="OrthoDB" id="9804504at2"/>
<dbReference type="InterPro" id="IPR000795">
    <property type="entry name" value="T_Tr_GTP-bd_dom"/>
</dbReference>
<dbReference type="GO" id="GO:0003924">
    <property type="term" value="F:GTPase activity"/>
    <property type="evidence" value="ECO:0007669"/>
    <property type="project" value="InterPro"/>
</dbReference>
<dbReference type="RefSeq" id="WP_126804551.1">
    <property type="nucleotide sequence ID" value="NZ_PIPL01000004.1"/>
</dbReference>
<dbReference type="GO" id="GO:0004781">
    <property type="term" value="F:sulfate adenylyltransferase (ATP) activity"/>
    <property type="evidence" value="ECO:0007669"/>
    <property type="project" value="UniProtKB-EC"/>
</dbReference>
<name>A0A432W102_9GAMM</name>
<protein>
    <recommendedName>
        <fullName evidence="1">sulfate adenylyltransferase</fullName>
        <ecNumber evidence="1">2.7.7.4</ecNumber>
    </recommendedName>
</protein>
<dbReference type="Pfam" id="PF22594">
    <property type="entry name" value="GTP-eEF1A_C"/>
    <property type="match status" value="1"/>
</dbReference>
<feature type="domain" description="Tr-type G" evidence="7">
    <location>
        <begin position="27"/>
        <end position="240"/>
    </location>
</feature>
<dbReference type="CDD" id="cd04095">
    <property type="entry name" value="CysN_NoDQ_III"/>
    <property type="match status" value="1"/>
</dbReference>
<comment type="caution">
    <text evidence="8">The sequence shown here is derived from an EMBL/GenBank/DDBJ whole genome shotgun (WGS) entry which is preliminary data.</text>
</comment>
<dbReference type="InterPro" id="IPR044138">
    <property type="entry name" value="CysN_II"/>
</dbReference>
<evidence type="ECO:0000256" key="6">
    <source>
        <dbReference type="ARBA" id="ARBA00023134"/>
    </source>
</evidence>
<accession>A0A432W102</accession>
<dbReference type="EMBL" id="PIPL01000004">
    <property type="protein sequence ID" value="RUO22909.1"/>
    <property type="molecule type" value="Genomic_DNA"/>
</dbReference>
<dbReference type="Gene3D" id="3.40.50.300">
    <property type="entry name" value="P-loop containing nucleotide triphosphate hydrolases"/>
    <property type="match status" value="1"/>
</dbReference>
<dbReference type="NCBIfam" id="TIGR02034">
    <property type="entry name" value="CysN"/>
    <property type="match status" value="1"/>
</dbReference>
<dbReference type="SUPFAM" id="SSF52540">
    <property type="entry name" value="P-loop containing nucleoside triphosphate hydrolases"/>
    <property type="match status" value="1"/>
</dbReference>
<reference evidence="8 9" key="1">
    <citation type="journal article" date="2011" name="Front. Microbiol.">
        <title>Genomic signatures of strain selection and enhancement in Bacillus atrophaeus var. globigii, a historical biowarfare simulant.</title>
        <authorList>
            <person name="Gibbons H.S."/>
            <person name="Broomall S.M."/>
            <person name="McNew L.A."/>
            <person name="Daligault H."/>
            <person name="Chapman C."/>
            <person name="Bruce D."/>
            <person name="Karavis M."/>
            <person name="Krepps M."/>
            <person name="McGregor P.A."/>
            <person name="Hong C."/>
            <person name="Park K.H."/>
            <person name="Akmal A."/>
            <person name="Feldman A."/>
            <person name="Lin J.S."/>
            <person name="Chang W.E."/>
            <person name="Higgs B.W."/>
            <person name="Demirev P."/>
            <person name="Lindquist J."/>
            <person name="Liem A."/>
            <person name="Fochler E."/>
            <person name="Read T.D."/>
            <person name="Tapia R."/>
            <person name="Johnson S."/>
            <person name="Bishop-Lilly K.A."/>
            <person name="Detter C."/>
            <person name="Han C."/>
            <person name="Sozhamannan S."/>
            <person name="Rosenzweig C.N."/>
            <person name="Skowronski E.W."/>
        </authorList>
    </citation>
    <scope>NUCLEOTIDE SEQUENCE [LARGE SCALE GENOMIC DNA]</scope>
    <source>
        <strain evidence="8 9">MLST1</strain>
    </source>
</reference>
<dbReference type="InterPro" id="IPR009001">
    <property type="entry name" value="Transl_elong_EF1A/Init_IF2_C"/>
</dbReference>
<dbReference type="FunFam" id="3.40.50.300:FF:000119">
    <property type="entry name" value="Sulfate adenylyltransferase subunit 1"/>
    <property type="match status" value="1"/>
</dbReference>
<dbReference type="AlphaFoldDB" id="A0A432W102"/>
<evidence type="ECO:0000256" key="5">
    <source>
        <dbReference type="ARBA" id="ARBA00022840"/>
    </source>
</evidence>
<dbReference type="PRINTS" id="PR00315">
    <property type="entry name" value="ELONGATNFCT"/>
</dbReference>
<evidence type="ECO:0000256" key="1">
    <source>
        <dbReference type="ARBA" id="ARBA00012391"/>
    </source>
</evidence>
<dbReference type="PROSITE" id="PS00301">
    <property type="entry name" value="G_TR_1"/>
    <property type="match status" value="1"/>
</dbReference>
<dbReference type="NCBIfam" id="NF003478">
    <property type="entry name" value="PRK05124.1"/>
    <property type="match status" value="1"/>
</dbReference>
<dbReference type="InterPro" id="IPR054696">
    <property type="entry name" value="GTP-eEF1A_C"/>
</dbReference>
<evidence type="ECO:0000313" key="9">
    <source>
        <dbReference type="Proteomes" id="UP000288293"/>
    </source>
</evidence>
<keyword evidence="4" id="KW-0547">Nucleotide-binding</keyword>
<dbReference type="PANTHER" id="PTHR23115">
    <property type="entry name" value="TRANSLATION FACTOR"/>
    <property type="match status" value="1"/>
</dbReference>
<keyword evidence="9" id="KW-1185">Reference proteome</keyword>
<organism evidence="8 9">
    <name type="scientific">Aliidiomarina minuta</name>
    <dbReference type="NCBI Taxonomy" id="880057"/>
    <lineage>
        <taxon>Bacteria</taxon>
        <taxon>Pseudomonadati</taxon>
        <taxon>Pseudomonadota</taxon>
        <taxon>Gammaproteobacteria</taxon>
        <taxon>Alteromonadales</taxon>
        <taxon>Idiomarinaceae</taxon>
        <taxon>Aliidiomarina</taxon>
    </lineage>
</organism>
<dbReference type="PROSITE" id="PS51722">
    <property type="entry name" value="G_TR_2"/>
    <property type="match status" value="1"/>
</dbReference>
<dbReference type="Pfam" id="PF00009">
    <property type="entry name" value="GTP_EFTU"/>
    <property type="match status" value="1"/>
</dbReference>
<dbReference type="InterPro" id="IPR011779">
    <property type="entry name" value="SO4_adenylTrfase_lsu"/>
</dbReference>
<evidence type="ECO:0000256" key="2">
    <source>
        <dbReference type="ARBA" id="ARBA00022679"/>
    </source>
</evidence>
<dbReference type="InterPro" id="IPR041757">
    <property type="entry name" value="CysN_GTP-bd"/>
</dbReference>
<dbReference type="InterPro" id="IPR009000">
    <property type="entry name" value="Transl_B-barrel_sf"/>
</dbReference>